<reference evidence="2" key="1">
    <citation type="submission" date="2020-11" db="EMBL/GenBank/DDBJ databases">
        <authorList>
            <person name="Tran Van P."/>
        </authorList>
    </citation>
    <scope>NUCLEOTIDE SEQUENCE</scope>
</reference>
<accession>A0A7R9INT1</accession>
<feature type="region of interest" description="Disordered" evidence="1">
    <location>
        <begin position="170"/>
        <end position="241"/>
    </location>
</feature>
<dbReference type="EMBL" id="OE005137">
    <property type="protein sequence ID" value="CAD7461710.1"/>
    <property type="molecule type" value="Genomic_DNA"/>
</dbReference>
<sequence length="291" mass="32813">MELDTGRLLDSSGGPRKSSPPPISSRRLTLNWRRSIPLHPYFDMKNEQVNCLSKAQDVLKPGLTMILADERLQSLPYLFPLCSLYGMAIVEPVKTITGAMSTLTPPIPLEKPSSNQVRVDYIQDVASQHDFDYPSPSAVSCHSAPQKLKLRYSHRQGLHQIPTDKVYTRYPQTWSTPDPHRQGLYQIPTDKVYTRDPQTRSTPETHRQGLHQTPTDKVYTRPPQTRSTPDPHRQGLHQRPTASRLKRLLCLGELESFNTVALANPSGDGLNLAHGARRNIRKAEVLAYPCL</sequence>
<name>A0A7R9INT1_9NEOP</name>
<proteinExistence type="predicted"/>
<evidence type="ECO:0000313" key="2">
    <source>
        <dbReference type="EMBL" id="CAD7461710.1"/>
    </source>
</evidence>
<feature type="region of interest" description="Disordered" evidence="1">
    <location>
        <begin position="1"/>
        <end position="26"/>
    </location>
</feature>
<protein>
    <submittedName>
        <fullName evidence="2">Uncharacterized protein</fullName>
    </submittedName>
</protein>
<feature type="compositionally biased region" description="Basic and acidic residues" evidence="1">
    <location>
        <begin position="192"/>
        <end position="207"/>
    </location>
</feature>
<organism evidence="2">
    <name type="scientific">Timema tahoe</name>
    <dbReference type="NCBI Taxonomy" id="61484"/>
    <lineage>
        <taxon>Eukaryota</taxon>
        <taxon>Metazoa</taxon>
        <taxon>Ecdysozoa</taxon>
        <taxon>Arthropoda</taxon>
        <taxon>Hexapoda</taxon>
        <taxon>Insecta</taxon>
        <taxon>Pterygota</taxon>
        <taxon>Neoptera</taxon>
        <taxon>Polyneoptera</taxon>
        <taxon>Phasmatodea</taxon>
        <taxon>Timematodea</taxon>
        <taxon>Timematoidea</taxon>
        <taxon>Timematidae</taxon>
        <taxon>Timema</taxon>
    </lineage>
</organism>
<evidence type="ECO:0000256" key="1">
    <source>
        <dbReference type="SAM" id="MobiDB-lite"/>
    </source>
</evidence>
<dbReference type="AlphaFoldDB" id="A0A7R9INT1"/>
<gene>
    <name evidence="2" type="ORF">TTEB3V08_LOCUS9616</name>
</gene>